<dbReference type="InterPro" id="IPR049450">
    <property type="entry name" value="ACOT8-like_C"/>
</dbReference>
<evidence type="ECO:0000313" key="4">
    <source>
        <dbReference type="Proteomes" id="UP001408356"/>
    </source>
</evidence>
<evidence type="ECO:0000259" key="1">
    <source>
        <dbReference type="Pfam" id="PF13622"/>
    </source>
</evidence>
<protein>
    <submittedName>
        <fullName evidence="3">Thioesterase-like superfamily-domain-containing protein</fullName>
    </submittedName>
</protein>
<comment type="caution">
    <text evidence="3">The sequence shown here is derived from an EMBL/GenBank/DDBJ whole genome shotgun (WGS) entry which is preliminary data.</text>
</comment>
<name>A0ABR2URV0_9PEZI</name>
<dbReference type="PANTHER" id="PTHR38110">
    <property type="entry name" value="CHROMOSOME 23, WHOLE GENOME SHOTGUN SEQUENCE"/>
    <property type="match status" value="1"/>
</dbReference>
<dbReference type="Pfam" id="PF20789">
    <property type="entry name" value="4HBT_3C"/>
    <property type="match status" value="1"/>
</dbReference>
<evidence type="ECO:0000313" key="3">
    <source>
        <dbReference type="EMBL" id="KAK9417141.1"/>
    </source>
</evidence>
<dbReference type="Gene3D" id="2.40.160.210">
    <property type="entry name" value="Acyl-CoA thioesterase, double hotdog domain"/>
    <property type="match status" value="1"/>
</dbReference>
<dbReference type="Proteomes" id="UP001408356">
    <property type="component" value="Unassembled WGS sequence"/>
</dbReference>
<feature type="domain" description="Acyl-CoA thioesterase-like C-terminal" evidence="2">
    <location>
        <begin position="151"/>
        <end position="292"/>
    </location>
</feature>
<dbReference type="InterPro" id="IPR042171">
    <property type="entry name" value="Acyl-CoA_hotdog"/>
</dbReference>
<evidence type="ECO:0000259" key="2">
    <source>
        <dbReference type="Pfam" id="PF20789"/>
    </source>
</evidence>
<sequence>MASFSQVLQIEAIDSHSYRANLRDEWSIGSVPHGGVVTSVLQSVARKHFLTTLQSQNQPDCITLHVDFVQRTSVGPAVVKVQDLKLGRQTSTVQLTLTQGGRNEVLAVLTHANIALESGLSLPTAWALNPAPHPADLDALAKHGTDGTWVLWNSPRPDFRKASLNVNIYTPKGARVDRGIMEQWVRFKNGERFTNTCLGLLSDMFPQMAESYTDDQEALEKANISQKQLTMHWYPTLALNLDIKKLLPEGGAEWVFVRIQSKAIANGRKDLEVIIMDEKGELVALSHHVAMILSSSRNLAKRGEGKSGSDGSKL</sequence>
<dbReference type="Pfam" id="PF13622">
    <property type="entry name" value="4HBT_3"/>
    <property type="match status" value="1"/>
</dbReference>
<gene>
    <name evidence="3" type="ORF">SUNI508_09159</name>
</gene>
<dbReference type="SUPFAM" id="SSF54637">
    <property type="entry name" value="Thioesterase/thiol ester dehydrase-isomerase"/>
    <property type="match status" value="2"/>
</dbReference>
<feature type="domain" description="Acyl-CoA thioesterase-like N-terminal HotDog" evidence="1">
    <location>
        <begin position="23"/>
        <end position="110"/>
    </location>
</feature>
<dbReference type="EMBL" id="JARVKF010000401">
    <property type="protein sequence ID" value="KAK9417141.1"/>
    <property type="molecule type" value="Genomic_DNA"/>
</dbReference>
<dbReference type="InterPro" id="IPR052389">
    <property type="entry name" value="Sec_Metab_Biosynth-Assoc"/>
</dbReference>
<dbReference type="PANTHER" id="PTHR38110:SF1">
    <property type="entry name" value="THIOESTERASE DOMAIN-CONTAINING PROTEIN"/>
    <property type="match status" value="1"/>
</dbReference>
<accession>A0ABR2URV0</accession>
<organism evidence="3 4">
    <name type="scientific">Seiridium unicorne</name>
    <dbReference type="NCBI Taxonomy" id="138068"/>
    <lineage>
        <taxon>Eukaryota</taxon>
        <taxon>Fungi</taxon>
        <taxon>Dikarya</taxon>
        <taxon>Ascomycota</taxon>
        <taxon>Pezizomycotina</taxon>
        <taxon>Sordariomycetes</taxon>
        <taxon>Xylariomycetidae</taxon>
        <taxon>Amphisphaeriales</taxon>
        <taxon>Sporocadaceae</taxon>
        <taxon>Seiridium</taxon>
    </lineage>
</organism>
<reference evidence="3 4" key="1">
    <citation type="journal article" date="2024" name="J. Plant Pathol.">
        <title>Sequence and assembly of the genome of Seiridium unicorne, isolate CBS 538.82, causal agent of cypress canker disease.</title>
        <authorList>
            <person name="Scali E."/>
            <person name="Rocca G.D."/>
            <person name="Danti R."/>
            <person name="Garbelotto M."/>
            <person name="Barberini S."/>
            <person name="Baroncelli R."/>
            <person name="Emiliani G."/>
        </authorList>
    </citation>
    <scope>NUCLEOTIDE SEQUENCE [LARGE SCALE GENOMIC DNA]</scope>
    <source>
        <strain evidence="3 4">BM-138-508</strain>
    </source>
</reference>
<proteinExistence type="predicted"/>
<dbReference type="InterPro" id="IPR029069">
    <property type="entry name" value="HotDog_dom_sf"/>
</dbReference>
<keyword evidence="4" id="KW-1185">Reference proteome</keyword>
<dbReference type="InterPro" id="IPR049449">
    <property type="entry name" value="TesB_ACOT8-like_N"/>
</dbReference>